<dbReference type="GO" id="GO:0032259">
    <property type="term" value="P:methylation"/>
    <property type="evidence" value="ECO:0007669"/>
    <property type="project" value="UniProtKB-KW"/>
</dbReference>
<dbReference type="GO" id="GO:0008168">
    <property type="term" value="F:methyltransferase activity"/>
    <property type="evidence" value="ECO:0007669"/>
    <property type="project" value="UniProtKB-KW"/>
</dbReference>
<dbReference type="Pfam" id="PF13578">
    <property type="entry name" value="Methyltransf_24"/>
    <property type="match status" value="1"/>
</dbReference>
<dbReference type="InterPro" id="IPR029063">
    <property type="entry name" value="SAM-dependent_MTases_sf"/>
</dbReference>
<dbReference type="SUPFAM" id="SSF53335">
    <property type="entry name" value="S-adenosyl-L-methionine-dependent methyltransferases"/>
    <property type="match status" value="1"/>
</dbReference>
<dbReference type="AlphaFoldDB" id="A0A6M3KKL3"/>
<accession>A0A6M3KKL3</accession>
<keyword evidence="2" id="KW-0808">Transferase</keyword>
<reference evidence="2" key="1">
    <citation type="submission" date="2020-03" db="EMBL/GenBank/DDBJ databases">
        <title>The deep terrestrial virosphere.</title>
        <authorList>
            <person name="Holmfeldt K."/>
            <person name="Nilsson E."/>
            <person name="Simone D."/>
            <person name="Lopez-Fernandez M."/>
            <person name="Wu X."/>
            <person name="de Brujin I."/>
            <person name="Lundin D."/>
            <person name="Andersson A."/>
            <person name="Bertilsson S."/>
            <person name="Dopson M."/>
        </authorList>
    </citation>
    <scope>NUCLEOTIDE SEQUENCE</scope>
    <source>
        <strain evidence="2">MM415A00437</strain>
        <strain evidence="1">MM415B01161</strain>
    </source>
</reference>
<dbReference type="Gene3D" id="3.40.50.150">
    <property type="entry name" value="Vaccinia Virus protein VP39"/>
    <property type="match status" value="1"/>
</dbReference>
<name>A0A6M3KKL3_9ZZZZ</name>
<evidence type="ECO:0000313" key="1">
    <source>
        <dbReference type="EMBL" id="QJA60206.1"/>
    </source>
</evidence>
<keyword evidence="2" id="KW-0489">Methyltransferase</keyword>
<sequence>MDAHRGSQETYTYIADWITPDFFFSKNDVWHRFGMIGVFGDYALSCTAGAIFEIGVGESSIYLTALAKKYKRNIFHCDVSASKIQNPMTIPGYLTEGGLLLMDEKADGDESRFPAIFYAGPSDRFFANVTLPPVALAFIDGDHVYDQVSRDFYNLLPYMVDNGYILLHDTHPQNENDLSENRCGTVYKLRQELENYKERVDVLTLPAGCAMGVGLTIVRVKPKNRKEYQ</sequence>
<gene>
    <name evidence="2" type="ORF">MM415A00437_0031</name>
    <name evidence="1" type="ORF">MM415B01161_0006</name>
</gene>
<organism evidence="2">
    <name type="scientific">viral metagenome</name>
    <dbReference type="NCBI Taxonomy" id="1070528"/>
    <lineage>
        <taxon>unclassified sequences</taxon>
        <taxon>metagenomes</taxon>
        <taxon>organismal metagenomes</taxon>
    </lineage>
</organism>
<proteinExistence type="predicted"/>
<protein>
    <submittedName>
        <fullName evidence="2">Putative methyltransferase</fullName>
    </submittedName>
</protein>
<evidence type="ECO:0000313" key="2">
    <source>
        <dbReference type="EMBL" id="QJA82184.1"/>
    </source>
</evidence>
<dbReference type="EMBL" id="MT142481">
    <property type="protein sequence ID" value="QJA82184.1"/>
    <property type="molecule type" value="Genomic_DNA"/>
</dbReference>
<dbReference type="EMBL" id="MT141400">
    <property type="protein sequence ID" value="QJA60206.1"/>
    <property type="molecule type" value="Genomic_DNA"/>
</dbReference>